<evidence type="ECO:0000256" key="10">
    <source>
        <dbReference type="ARBA" id="ARBA00023136"/>
    </source>
</evidence>
<evidence type="ECO:0000256" key="5">
    <source>
        <dbReference type="ARBA" id="ARBA00022792"/>
    </source>
</evidence>
<keyword evidence="4" id="KW-0812">Transmembrane</keyword>
<evidence type="ECO:0000256" key="1">
    <source>
        <dbReference type="ARBA" id="ARBA00004448"/>
    </source>
</evidence>
<dbReference type="EMBL" id="DAKRPA010000013">
    <property type="protein sequence ID" value="DBA03996.1"/>
    <property type="molecule type" value="Genomic_DNA"/>
</dbReference>
<feature type="region of interest" description="Disordered" evidence="11">
    <location>
        <begin position="402"/>
        <end position="424"/>
    </location>
</feature>
<evidence type="ECO:0000256" key="2">
    <source>
        <dbReference type="ARBA" id="ARBA00008444"/>
    </source>
</evidence>
<evidence type="ECO:0000313" key="12">
    <source>
        <dbReference type="EMBL" id="DBA03996.1"/>
    </source>
</evidence>
<keyword evidence="10" id="KW-0472">Membrane</keyword>
<evidence type="ECO:0000256" key="9">
    <source>
        <dbReference type="ARBA" id="ARBA00023128"/>
    </source>
</evidence>
<evidence type="ECO:0000256" key="7">
    <source>
        <dbReference type="ARBA" id="ARBA00022989"/>
    </source>
</evidence>
<protein>
    <submittedName>
        <fullName evidence="12">Uncharacterized protein</fullName>
    </submittedName>
</protein>
<keyword evidence="13" id="KW-1185">Reference proteome</keyword>
<dbReference type="PANTHER" id="PTHR10485">
    <property type="entry name" value="MITOCHONDRIAL IMPORT INNER MEMBRANE TRANSLOCASE SUBUNIT TIM-17"/>
    <property type="match status" value="1"/>
</dbReference>
<evidence type="ECO:0000256" key="8">
    <source>
        <dbReference type="ARBA" id="ARBA00023010"/>
    </source>
</evidence>
<comment type="similarity">
    <text evidence="2">Belongs to the Tim17/Tim22/Tim23 family.</text>
</comment>
<gene>
    <name evidence="12" type="ORF">N0F65_010649</name>
</gene>
<dbReference type="Proteomes" id="UP001146120">
    <property type="component" value="Unassembled WGS sequence"/>
</dbReference>
<reference evidence="12" key="2">
    <citation type="journal article" date="2023" name="Microbiol Resour">
        <title>Decontamination and Annotation of the Draft Genome Sequence of the Oomycete Lagenidium giganteum ARSEF 373.</title>
        <authorList>
            <person name="Morgan W.R."/>
            <person name="Tartar A."/>
        </authorList>
    </citation>
    <scope>NUCLEOTIDE SEQUENCE</scope>
    <source>
        <strain evidence="12">ARSEF 373</strain>
    </source>
</reference>
<dbReference type="PANTHER" id="PTHR10485:SF0">
    <property type="entry name" value="AT05822P-RELATED"/>
    <property type="match status" value="1"/>
</dbReference>
<dbReference type="AlphaFoldDB" id="A0AAV2ZCH7"/>
<dbReference type="Pfam" id="PF02466">
    <property type="entry name" value="Tim17"/>
    <property type="match status" value="1"/>
</dbReference>
<evidence type="ECO:0000256" key="11">
    <source>
        <dbReference type="SAM" id="MobiDB-lite"/>
    </source>
</evidence>
<dbReference type="GO" id="GO:0008320">
    <property type="term" value="F:protein transmembrane transporter activity"/>
    <property type="evidence" value="ECO:0007669"/>
    <property type="project" value="TreeGrafter"/>
</dbReference>
<keyword evidence="7" id="KW-1133">Transmembrane helix</keyword>
<comment type="caution">
    <text evidence="12">The sequence shown here is derived from an EMBL/GenBank/DDBJ whole genome shotgun (WGS) entry which is preliminary data.</text>
</comment>
<keyword evidence="9" id="KW-0496">Mitochondrion</keyword>
<dbReference type="GO" id="GO:0030150">
    <property type="term" value="P:protein import into mitochondrial matrix"/>
    <property type="evidence" value="ECO:0007669"/>
    <property type="project" value="TreeGrafter"/>
</dbReference>
<organism evidence="12 13">
    <name type="scientific">Lagenidium giganteum</name>
    <dbReference type="NCBI Taxonomy" id="4803"/>
    <lineage>
        <taxon>Eukaryota</taxon>
        <taxon>Sar</taxon>
        <taxon>Stramenopiles</taxon>
        <taxon>Oomycota</taxon>
        <taxon>Peronosporomycetes</taxon>
        <taxon>Pythiales</taxon>
        <taxon>Pythiaceae</taxon>
    </lineage>
</organism>
<keyword evidence="6" id="KW-0653">Protein transport</keyword>
<evidence type="ECO:0000256" key="6">
    <source>
        <dbReference type="ARBA" id="ARBA00022927"/>
    </source>
</evidence>
<keyword evidence="8" id="KW-0811">Translocation</keyword>
<dbReference type="GO" id="GO:0005744">
    <property type="term" value="C:TIM23 mitochondrial import inner membrane translocase complex"/>
    <property type="evidence" value="ECO:0007669"/>
    <property type="project" value="TreeGrafter"/>
</dbReference>
<evidence type="ECO:0000256" key="3">
    <source>
        <dbReference type="ARBA" id="ARBA00022448"/>
    </source>
</evidence>
<evidence type="ECO:0000313" key="13">
    <source>
        <dbReference type="Proteomes" id="UP001146120"/>
    </source>
</evidence>
<sequence length="424" mass="45772">MNIEAIEEAFLLADWRTAMVHAREGLQREWTLETAVDAHTTSALFFRERLLSVYLQCIFELAEEAEVSRATDVIATLHPLPFKMEMQWIKFLAAMGQNQRARVLLEELKERITLTIDLGNREDCDRYYELWKAYVQIVLAPHDDYAATELAILDDGMLTADAKQRLCQLADSMTSTANNTPPSNAQASTPTTTTAQELINQVSSEPACGASTATAPSESFDATNSLLVVGGVVAAAAVAISTWRLKDKLPGIATTITKSLADAKTMERDPCPFRIVEDAGGGFVLGAVFGSGWHAFKGARNSPTGHRFHGALYNVKTRTPTIAGGFAMWGLLFSSFDCTLEALRRKEDPWNSIIAGAATGGLLAARAGPRAAASSALVGGLILASIEGVSIMVQEYFATQQPLPYEDGPGGENDEQKLAPPPGF</sequence>
<comment type="subcellular location">
    <subcellularLocation>
        <location evidence="1">Mitochondrion inner membrane</location>
        <topology evidence="1">Multi-pass membrane protein</topology>
    </subcellularLocation>
</comment>
<keyword evidence="5" id="KW-0999">Mitochondrion inner membrane</keyword>
<evidence type="ECO:0000256" key="4">
    <source>
        <dbReference type="ARBA" id="ARBA00022692"/>
    </source>
</evidence>
<accession>A0AAV2ZCH7</accession>
<keyword evidence="3" id="KW-0813">Transport</keyword>
<name>A0AAV2ZCH7_9STRA</name>
<proteinExistence type="inferred from homology"/>
<reference evidence="12" key="1">
    <citation type="submission" date="2022-11" db="EMBL/GenBank/DDBJ databases">
        <authorList>
            <person name="Morgan W.R."/>
            <person name="Tartar A."/>
        </authorList>
    </citation>
    <scope>NUCLEOTIDE SEQUENCE</scope>
    <source>
        <strain evidence="12">ARSEF 373</strain>
    </source>
</reference>